<dbReference type="GeneID" id="18565148"/>
<evidence type="ECO:0000313" key="2">
    <source>
        <dbReference type="EMBL" id="AEL17870.1"/>
    </source>
</evidence>
<gene>
    <name evidence="2" type="primary">90</name>
    <name evidence="2" type="ORF">TRIXIE_90</name>
</gene>
<dbReference type="KEGG" id="vg:18565148"/>
<dbReference type="InterPro" id="IPR056577">
    <property type="entry name" value="Phage_Gp84"/>
</dbReference>
<dbReference type="RefSeq" id="YP_009017221.1">
    <property type="nucleotide sequence ID" value="NC_023731.1"/>
</dbReference>
<dbReference type="OrthoDB" id="22256at10239"/>
<accession>G1JV48</accession>
<reference evidence="2 3" key="1">
    <citation type="journal article" date="2012" name="J. Virol.">
        <title>Complete Genome Sequences of 138 Mycobacteriophages.</title>
        <authorList>
            <consortium name="the Science Education Alliance Phage Hunters Advancing Genomics and Evolutionary Science Program"/>
            <consortium name="the KwaZulu-Natal Research Institute for Tuberculosis and HIV Mycobacterial Genetics Course Students"/>
            <consortium name="the Phage Hunters Integrating Research and Education Program"/>
            <person name="Hatfull G.F."/>
        </authorList>
    </citation>
    <scope>NUCLEOTIDE SEQUENCE [LARGE SCALE GENOMIC DNA]</scope>
</reference>
<keyword evidence="3" id="KW-1185">Reference proteome</keyword>
<evidence type="ECO:0000259" key="1">
    <source>
        <dbReference type="Pfam" id="PF23794"/>
    </source>
</evidence>
<feature type="domain" description="Gp84-like" evidence="1">
    <location>
        <begin position="1"/>
        <end position="64"/>
    </location>
</feature>
<dbReference type="EMBL" id="JN408461">
    <property type="protein sequence ID" value="AEL17870.1"/>
    <property type="molecule type" value="Genomic_DNA"/>
</dbReference>
<organism evidence="2 3">
    <name type="scientific">Mycobacterium phage Trixie</name>
    <dbReference type="NCBI Taxonomy" id="1071503"/>
    <lineage>
        <taxon>Viruses</taxon>
        <taxon>Duplodnaviria</taxon>
        <taxon>Heunggongvirae</taxon>
        <taxon>Uroviricota</taxon>
        <taxon>Caudoviricetes</taxon>
        <taxon>Fromanvirus</taxon>
        <taxon>Fromanvirus trixie</taxon>
    </lineage>
</organism>
<protein>
    <recommendedName>
        <fullName evidence="1">Gp84-like domain-containing protein</fullName>
    </recommendedName>
</protein>
<sequence>MYILTCVNHANGDTARVMGSALQMVIDHLEATAERHGCEIKHLVSNGLGDIVKGDKVVGEWYVGYSPEVAA</sequence>
<proteinExistence type="predicted"/>
<evidence type="ECO:0000313" key="3">
    <source>
        <dbReference type="Proteomes" id="UP000008902"/>
    </source>
</evidence>
<dbReference type="Pfam" id="PF23794">
    <property type="entry name" value="Phage_Gp84"/>
    <property type="match status" value="1"/>
</dbReference>
<name>G1JV48_9CAUD</name>
<dbReference type="Proteomes" id="UP000008902">
    <property type="component" value="Segment"/>
</dbReference>